<dbReference type="GO" id="GO:0004149">
    <property type="term" value="F:dihydrolipoyllysine-residue succinyltransferase activity"/>
    <property type="evidence" value="ECO:0007669"/>
    <property type="project" value="UniProtKB-EC"/>
</dbReference>
<evidence type="ECO:0000256" key="6">
    <source>
        <dbReference type="ARBA" id="ARBA00022679"/>
    </source>
</evidence>
<comment type="similarity">
    <text evidence="3">Belongs to the 2-oxoacid dehydrogenase family.</text>
</comment>
<keyword evidence="7" id="KW-0450">Lipoyl</keyword>
<evidence type="ECO:0000256" key="9">
    <source>
        <dbReference type="ARBA" id="ARBA00032406"/>
    </source>
</evidence>
<evidence type="ECO:0000259" key="10">
    <source>
        <dbReference type="Pfam" id="PF00198"/>
    </source>
</evidence>
<dbReference type="EC" id="2.3.1.61" evidence="4"/>
<dbReference type="SUPFAM" id="SSF52777">
    <property type="entry name" value="CoA-dependent acyltransferases"/>
    <property type="match status" value="1"/>
</dbReference>
<gene>
    <name evidence="11" type="ORF">LSALG_LOCUS24562</name>
</gene>
<dbReference type="GO" id="GO:0006099">
    <property type="term" value="P:tricarboxylic acid cycle"/>
    <property type="evidence" value="ECO:0007669"/>
    <property type="project" value="UniProtKB-KW"/>
</dbReference>
<protein>
    <recommendedName>
        <fullName evidence="4">dihydrolipoyllysine-residue succinyltransferase</fullName>
        <ecNumber evidence="4">2.3.1.61</ecNumber>
    </recommendedName>
    <alternativeName>
        <fullName evidence="9">2-oxoglutarate dehydrogenase complex component E2</fullName>
    </alternativeName>
</protein>
<proteinExistence type="inferred from homology"/>
<dbReference type="InterPro" id="IPR050537">
    <property type="entry name" value="2-oxoacid_dehydrogenase"/>
</dbReference>
<evidence type="ECO:0000256" key="1">
    <source>
        <dbReference type="ARBA" id="ARBA00001938"/>
    </source>
</evidence>
<evidence type="ECO:0000313" key="12">
    <source>
        <dbReference type="Proteomes" id="UP001177003"/>
    </source>
</evidence>
<comment type="pathway">
    <text evidence="2">Amino-acid degradation; L-lysine degradation via saccharopine pathway; glutaryl-CoA from L-lysine: step 6/6.</text>
</comment>
<evidence type="ECO:0000256" key="5">
    <source>
        <dbReference type="ARBA" id="ARBA00022532"/>
    </source>
</evidence>
<reference evidence="11" key="1">
    <citation type="submission" date="2023-04" db="EMBL/GenBank/DDBJ databases">
        <authorList>
            <person name="Vijverberg K."/>
            <person name="Xiong W."/>
            <person name="Schranz E."/>
        </authorList>
    </citation>
    <scope>NUCLEOTIDE SEQUENCE</scope>
</reference>
<dbReference type="Proteomes" id="UP001177003">
    <property type="component" value="Chromosome 5"/>
</dbReference>
<accession>A0AA36E7D0</accession>
<organism evidence="11 12">
    <name type="scientific">Lactuca saligna</name>
    <name type="common">Willowleaf lettuce</name>
    <dbReference type="NCBI Taxonomy" id="75948"/>
    <lineage>
        <taxon>Eukaryota</taxon>
        <taxon>Viridiplantae</taxon>
        <taxon>Streptophyta</taxon>
        <taxon>Embryophyta</taxon>
        <taxon>Tracheophyta</taxon>
        <taxon>Spermatophyta</taxon>
        <taxon>Magnoliopsida</taxon>
        <taxon>eudicotyledons</taxon>
        <taxon>Gunneridae</taxon>
        <taxon>Pentapetalae</taxon>
        <taxon>asterids</taxon>
        <taxon>campanulids</taxon>
        <taxon>Asterales</taxon>
        <taxon>Asteraceae</taxon>
        <taxon>Cichorioideae</taxon>
        <taxon>Cichorieae</taxon>
        <taxon>Lactucinae</taxon>
        <taxon>Lactuca</taxon>
    </lineage>
</organism>
<keyword evidence="12" id="KW-1185">Reference proteome</keyword>
<sequence>MLTRSFSSDSEPRDHVEVDYMSQLTKSKLIRQVTIDVGSPEAGVIKEFVAKEGDIVEPPTKVVMSKRLMKSIYLMKLRSEYEEAFLEKHGVKFGLMSGFVKTAVSGLQNQLIINVVIDGDDIIYRDYIDISIAVGTPTEIWKQWSLSSLWFGEFGTFEFSIHTYYRWRFATLGSETDICINFTTPLGL</sequence>
<keyword evidence="5" id="KW-0816">Tricarboxylic acid cycle</keyword>
<keyword evidence="8" id="KW-0012">Acyltransferase</keyword>
<dbReference type="PANTHER" id="PTHR43416">
    <property type="entry name" value="DIHYDROLIPOYLLYSINE-RESIDUE SUCCINYLTRANSFERASE COMPONENT OF 2-OXOGLUTARATE DEHYDROGENASE COMPLEX, MITOCHONDRIAL-RELATED"/>
    <property type="match status" value="1"/>
</dbReference>
<evidence type="ECO:0000256" key="3">
    <source>
        <dbReference type="ARBA" id="ARBA00007317"/>
    </source>
</evidence>
<name>A0AA36E7D0_LACSI</name>
<dbReference type="Gene3D" id="3.30.559.10">
    <property type="entry name" value="Chloramphenicol acetyltransferase-like domain"/>
    <property type="match status" value="1"/>
</dbReference>
<evidence type="ECO:0000256" key="4">
    <source>
        <dbReference type="ARBA" id="ARBA00012945"/>
    </source>
</evidence>
<keyword evidence="6" id="KW-0808">Transferase</keyword>
<feature type="domain" description="2-oxoacid dehydrogenase acyltransferase catalytic" evidence="10">
    <location>
        <begin position="72"/>
        <end position="138"/>
    </location>
</feature>
<dbReference type="AlphaFoldDB" id="A0AA36E7D0"/>
<evidence type="ECO:0000256" key="8">
    <source>
        <dbReference type="ARBA" id="ARBA00023315"/>
    </source>
</evidence>
<dbReference type="GO" id="GO:0005739">
    <property type="term" value="C:mitochondrion"/>
    <property type="evidence" value="ECO:0007669"/>
    <property type="project" value="TreeGrafter"/>
</dbReference>
<evidence type="ECO:0000256" key="2">
    <source>
        <dbReference type="ARBA" id="ARBA00005145"/>
    </source>
</evidence>
<dbReference type="InterPro" id="IPR001078">
    <property type="entry name" value="2-oxoacid_DH_actylTfrase"/>
</dbReference>
<comment type="cofactor">
    <cofactor evidence="1">
        <name>(R)-lipoate</name>
        <dbReference type="ChEBI" id="CHEBI:83088"/>
    </cofactor>
</comment>
<dbReference type="Pfam" id="PF00198">
    <property type="entry name" value="2-oxoacid_dh"/>
    <property type="match status" value="1"/>
</dbReference>
<dbReference type="PANTHER" id="PTHR43416:SF5">
    <property type="entry name" value="DIHYDROLIPOYLLYSINE-RESIDUE SUCCINYLTRANSFERASE COMPONENT OF 2-OXOGLUTARATE DEHYDROGENASE COMPLEX, MITOCHONDRIAL"/>
    <property type="match status" value="1"/>
</dbReference>
<evidence type="ECO:0000256" key="7">
    <source>
        <dbReference type="ARBA" id="ARBA00022823"/>
    </source>
</evidence>
<dbReference type="InterPro" id="IPR023213">
    <property type="entry name" value="CAT-like_dom_sf"/>
</dbReference>
<evidence type="ECO:0000313" key="11">
    <source>
        <dbReference type="EMBL" id="CAI9285073.1"/>
    </source>
</evidence>
<dbReference type="EMBL" id="OX465081">
    <property type="protein sequence ID" value="CAI9285073.1"/>
    <property type="molecule type" value="Genomic_DNA"/>
</dbReference>